<comment type="similarity">
    <text evidence="2">Belongs to the nematode receptor-like protein sre family.</text>
</comment>
<evidence type="ECO:0000256" key="1">
    <source>
        <dbReference type="ARBA" id="ARBA00004141"/>
    </source>
</evidence>
<feature type="transmembrane region" description="Helical" evidence="6">
    <location>
        <begin position="179"/>
        <end position="200"/>
    </location>
</feature>
<dbReference type="GO" id="GO:0016020">
    <property type="term" value="C:membrane"/>
    <property type="evidence" value="ECO:0007669"/>
    <property type="project" value="UniProtKB-SubCell"/>
</dbReference>
<name>A0A9P1MWI9_9PELO</name>
<keyword evidence="4 6" id="KW-1133">Transmembrane helix</keyword>
<proteinExistence type="inferred from homology"/>
<reference evidence="7" key="1">
    <citation type="submission" date="2022-11" db="EMBL/GenBank/DDBJ databases">
        <authorList>
            <person name="Kikuchi T."/>
        </authorList>
    </citation>
    <scope>NUCLEOTIDE SEQUENCE</scope>
    <source>
        <strain evidence="7">PS1010</strain>
    </source>
</reference>
<comment type="subcellular location">
    <subcellularLocation>
        <location evidence="1">Membrane</location>
        <topology evidence="1">Multi-pass membrane protein</topology>
    </subcellularLocation>
</comment>
<dbReference type="Pfam" id="PF03125">
    <property type="entry name" value="Sre"/>
    <property type="match status" value="1"/>
</dbReference>
<keyword evidence="5 6" id="KW-0472">Membrane</keyword>
<feature type="transmembrane region" description="Helical" evidence="6">
    <location>
        <begin position="118"/>
        <end position="139"/>
    </location>
</feature>
<comment type="caution">
    <text evidence="7">The sequence shown here is derived from an EMBL/GenBank/DDBJ whole genome shotgun (WGS) entry which is preliminary data.</text>
</comment>
<evidence type="ECO:0000256" key="2">
    <source>
        <dbReference type="ARBA" id="ARBA00006803"/>
    </source>
</evidence>
<dbReference type="PANTHER" id="PTHR23128:SF145">
    <property type="entry name" value="SERPENTINE RECEPTOR, CLASS E (EPSILON)"/>
    <property type="match status" value="1"/>
</dbReference>
<gene>
    <name evidence="7" type="ORF">CAMP_LOCUS4934</name>
</gene>
<keyword evidence="3 6" id="KW-0812">Transmembrane</keyword>
<accession>A0A9P1MWI9</accession>
<feature type="transmembrane region" description="Helical" evidence="6">
    <location>
        <begin position="265"/>
        <end position="294"/>
    </location>
</feature>
<feature type="transmembrane region" description="Helical" evidence="6">
    <location>
        <begin position="151"/>
        <end position="173"/>
    </location>
</feature>
<evidence type="ECO:0000256" key="4">
    <source>
        <dbReference type="ARBA" id="ARBA00022989"/>
    </source>
</evidence>
<feature type="transmembrane region" description="Helical" evidence="6">
    <location>
        <begin position="75"/>
        <end position="98"/>
    </location>
</feature>
<feature type="transmembrane region" description="Helical" evidence="6">
    <location>
        <begin position="40"/>
        <end position="63"/>
    </location>
</feature>
<organism evidence="7 8">
    <name type="scientific">Caenorhabditis angaria</name>
    <dbReference type="NCBI Taxonomy" id="860376"/>
    <lineage>
        <taxon>Eukaryota</taxon>
        <taxon>Metazoa</taxon>
        <taxon>Ecdysozoa</taxon>
        <taxon>Nematoda</taxon>
        <taxon>Chromadorea</taxon>
        <taxon>Rhabditida</taxon>
        <taxon>Rhabditina</taxon>
        <taxon>Rhabditomorpha</taxon>
        <taxon>Rhabditoidea</taxon>
        <taxon>Rhabditidae</taxon>
        <taxon>Peloderinae</taxon>
        <taxon>Caenorhabditis</taxon>
    </lineage>
</organism>
<protein>
    <submittedName>
        <fullName evidence="7">Uncharacterized protein</fullName>
    </submittedName>
</protein>
<evidence type="ECO:0000313" key="8">
    <source>
        <dbReference type="Proteomes" id="UP001152747"/>
    </source>
</evidence>
<evidence type="ECO:0000256" key="6">
    <source>
        <dbReference type="SAM" id="Phobius"/>
    </source>
</evidence>
<dbReference type="EMBL" id="CANHGI010000002">
    <property type="protein sequence ID" value="CAI5442297.1"/>
    <property type="molecule type" value="Genomic_DNA"/>
</dbReference>
<feature type="transmembrane region" description="Helical" evidence="6">
    <location>
        <begin position="238"/>
        <end position="259"/>
    </location>
</feature>
<dbReference type="PANTHER" id="PTHR23128">
    <property type="entry name" value="SERPENTINE RECEPTOR, CLASS E (EPSILON)-RELATED"/>
    <property type="match status" value="1"/>
</dbReference>
<evidence type="ECO:0000256" key="3">
    <source>
        <dbReference type="ARBA" id="ARBA00022692"/>
    </source>
</evidence>
<evidence type="ECO:0000313" key="7">
    <source>
        <dbReference type="EMBL" id="CAI5442297.1"/>
    </source>
</evidence>
<keyword evidence="8" id="KW-1185">Reference proteome</keyword>
<sequence>MLELLSEPAPLVRSQWNNISFDAPILIDIDQPLSPTFYCIYGIELVLLVISTIFMTWFIRLLYSFQMFHINLKLMLVFHFVIYLFGGISRFYLILVQMDIVTDLSSPLFLISSFFRCQYYAHAICAVPGIVVERAFATIFVKDYESKNRSWIIISCLSYLFIQSQFYAIPLTFFRPPVYYPIIFACLAIGISKLLLNFLYRKNSEILETTANGTHRYTLSKKFQIEENLRVMWYLRGLGLLFFLCISFIVAIIVLPWTFFGQNSFYGQLFISMFDFSLSAAGIISPIICMFYLYQTNYHPFMKRFNLRNDKVEPDRRLSTTITDSRIYFEQLQKSWS</sequence>
<dbReference type="Proteomes" id="UP001152747">
    <property type="component" value="Unassembled WGS sequence"/>
</dbReference>
<dbReference type="OrthoDB" id="5874078at2759"/>
<evidence type="ECO:0000256" key="5">
    <source>
        <dbReference type="ARBA" id="ARBA00023136"/>
    </source>
</evidence>
<dbReference type="AlphaFoldDB" id="A0A9P1MWI9"/>
<dbReference type="InterPro" id="IPR004151">
    <property type="entry name" value="7TM_GPCR_serpentine_rcpt_Sre"/>
</dbReference>
<dbReference type="GO" id="GO:0007606">
    <property type="term" value="P:sensory perception of chemical stimulus"/>
    <property type="evidence" value="ECO:0007669"/>
    <property type="project" value="InterPro"/>
</dbReference>